<keyword evidence="3" id="KW-1185">Reference proteome</keyword>
<dbReference type="EMBL" id="BLXT01000641">
    <property type="protein sequence ID" value="GFN79105.1"/>
    <property type="molecule type" value="Genomic_DNA"/>
</dbReference>
<reference evidence="2 3" key="1">
    <citation type="journal article" date="2021" name="Elife">
        <title>Chloroplast acquisition without the gene transfer in kleptoplastic sea slugs, Plakobranchus ocellatus.</title>
        <authorList>
            <person name="Maeda T."/>
            <person name="Takahashi S."/>
            <person name="Yoshida T."/>
            <person name="Shimamura S."/>
            <person name="Takaki Y."/>
            <person name="Nagai Y."/>
            <person name="Toyoda A."/>
            <person name="Suzuki Y."/>
            <person name="Arimoto A."/>
            <person name="Ishii H."/>
            <person name="Satoh N."/>
            <person name="Nishiyama T."/>
            <person name="Hasebe M."/>
            <person name="Maruyama T."/>
            <person name="Minagawa J."/>
            <person name="Obokata J."/>
            <person name="Shigenobu S."/>
        </authorList>
    </citation>
    <scope>NUCLEOTIDE SEQUENCE [LARGE SCALE GENOMIC DNA]</scope>
</reference>
<dbReference type="Proteomes" id="UP000735302">
    <property type="component" value="Unassembled WGS sequence"/>
</dbReference>
<feature type="region of interest" description="Disordered" evidence="1">
    <location>
        <begin position="53"/>
        <end position="77"/>
    </location>
</feature>
<comment type="caution">
    <text evidence="2">The sequence shown here is derived from an EMBL/GenBank/DDBJ whole genome shotgun (WGS) entry which is preliminary data.</text>
</comment>
<feature type="compositionally biased region" description="Polar residues" evidence="1">
    <location>
        <begin position="63"/>
        <end position="77"/>
    </location>
</feature>
<name>A0AAV3Y9L7_9GAST</name>
<evidence type="ECO:0000313" key="3">
    <source>
        <dbReference type="Proteomes" id="UP000735302"/>
    </source>
</evidence>
<dbReference type="AlphaFoldDB" id="A0AAV3Y9L7"/>
<accession>A0AAV3Y9L7</accession>
<proteinExistence type="predicted"/>
<sequence>MAIAQQLEFANQVIQSLVYNFNLLAKSTHPQHDDLRLSRQGNGGGLELATERATATAPPALHQHSTNPPQALHQPSTRIKPVHNKMIPGFQTLRQARALVAGLKPSTEGSLQISGRMRPSTNAKTTYAIGLE</sequence>
<evidence type="ECO:0000256" key="1">
    <source>
        <dbReference type="SAM" id="MobiDB-lite"/>
    </source>
</evidence>
<protein>
    <submittedName>
        <fullName evidence="2">Uncharacterized protein</fullName>
    </submittedName>
</protein>
<gene>
    <name evidence="2" type="ORF">PoB_000561100</name>
</gene>
<organism evidence="2 3">
    <name type="scientific">Plakobranchus ocellatus</name>
    <dbReference type="NCBI Taxonomy" id="259542"/>
    <lineage>
        <taxon>Eukaryota</taxon>
        <taxon>Metazoa</taxon>
        <taxon>Spiralia</taxon>
        <taxon>Lophotrochozoa</taxon>
        <taxon>Mollusca</taxon>
        <taxon>Gastropoda</taxon>
        <taxon>Heterobranchia</taxon>
        <taxon>Euthyneura</taxon>
        <taxon>Panpulmonata</taxon>
        <taxon>Sacoglossa</taxon>
        <taxon>Placobranchoidea</taxon>
        <taxon>Plakobranchidae</taxon>
        <taxon>Plakobranchus</taxon>
    </lineage>
</organism>
<evidence type="ECO:0000313" key="2">
    <source>
        <dbReference type="EMBL" id="GFN79105.1"/>
    </source>
</evidence>